<evidence type="ECO:0000256" key="1">
    <source>
        <dbReference type="SAM" id="MobiDB-lite"/>
    </source>
</evidence>
<accession>A0A2J5HDH8</accession>
<dbReference type="Proteomes" id="UP000235023">
    <property type="component" value="Unassembled WGS sequence"/>
</dbReference>
<name>A0A2J5HDH8_9EURO</name>
<evidence type="ECO:0000313" key="2">
    <source>
        <dbReference type="EMBL" id="PLN74826.1"/>
    </source>
</evidence>
<organism evidence="2 3">
    <name type="scientific">Aspergillus taichungensis</name>
    <dbReference type="NCBI Taxonomy" id="482145"/>
    <lineage>
        <taxon>Eukaryota</taxon>
        <taxon>Fungi</taxon>
        <taxon>Dikarya</taxon>
        <taxon>Ascomycota</taxon>
        <taxon>Pezizomycotina</taxon>
        <taxon>Eurotiomycetes</taxon>
        <taxon>Eurotiomycetidae</taxon>
        <taxon>Eurotiales</taxon>
        <taxon>Aspergillaceae</taxon>
        <taxon>Aspergillus</taxon>
        <taxon>Aspergillus subgen. Circumdati</taxon>
    </lineage>
</organism>
<feature type="compositionally biased region" description="Low complexity" evidence="1">
    <location>
        <begin position="53"/>
        <end position="70"/>
    </location>
</feature>
<dbReference type="EMBL" id="KZ559680">
    <property type="protein sequence ID" value="PLN74826.1"/>
    <property type="molecule type" value="Genomic_DNA"/>
</dbReference>
<evidence type="ECO:0000313" key="3">
    <source>
        <dbReference type="Proteomes" id="UP000235023"/>
    </source>
</evidence>
<keyword evidence="3" id="KW-1185">Reference proteome</keyword>
<sequence length="191" mass="20697">MKSTTPFWRMSPCTRSTCPAIPSRSCRNCSRASPSCDWGPDPPMRRRSCRMHSSGTSTGTTSTTSGSRLPSSPPSPAPPIPATSTRSSPALLPFSRPCSPVREPRFLPFPIHKVLISFFLPSQSCPRRCKKNSAASPTPQTLPKQTVLTRKCQARDGLRLSSILSSSPFPPLSCFLPVLNPLVVSLFTIAV</sequence>
<dbReference type="AlphaFoldDB" id="A0A2J5HDH8"/>
<feature type="compositionally biased region" description="Pro residues" evidence="1">
    <location>
        <begin position="71"/>
        <end position="81"/>
    </location>
</feature>
<gene>
    <name evidence="2" type="ORF">BDW42DRAFT_51424</name>
</gene>
<protein>
    <submittedName>
        <fullName evidence="2">Uncharacterized protein</fullName>
    </submittedName>
</protein>
<proteinExistence type="predicted"/>
<reference evidence="3" key="1">
    <citation type="submission" date="2017-12" db="EMBL/GenBank/DDBJ databases">
        <authorList>
            <consortium name="DOE Joint Genome Institute"/>
            <person name="Mondo S.J."/>
            <person name="Kjaerbolling I."/>
            <person name="Vesth T.C."/>
            <person name="Frisvad J.C."/>
            <person name="Nybo J.L."/>
            <person name="Theobald S."/>
            <person name="Kuo A."/>
            <person name="Bowyer P."/>
            <person name="Matsuda Y."/>
            <person name="Lyhne E.K."/>
            <person name="Kogle M.E."/>
            <person name="Clum A."/>
            <person name="Lipzen A."/>
            <person name="Salamov A."/>
            <person name="Ngan C.Y."/>
            <person name="Daum C."/>
            <person name="Chiniquy J."/>
            <person name="Barry K."/>
            <person name="LaButti K."/>
            <person name="Haridas S."/>
            <person name="Simmons B.A."/>
            <person name="Magnuson J.K."/>
            <person name="Mortensen U.H."/>
            <person name="Larsen T.O."/>
            <person name="Grigoriev I.V."/>
            <person name="Baker S.E."/>
            <person name="Andersen M.R."/>
            <person name="Nordberg H.P."/>
            <person name="Cantor M.N."/>
            <person name="Hua S.X."/>
        </authorList>
    </citation>
    <scope>NUCLEOTIDE SEQUENCE [LARGE SCALE GENOMIC DNA]</scope>
    <source>
        <strain evidence="3">IBT 19404</strain>
    </source>
</reference>
<feature type="region of interest" description="Disordered" evidence="1">
    <location>
        <begin position="30"/>
        <end position="91"/>
    </location>
</feature>